<organism evidence="2 3">
    <name type="scientific">Zancudomyces culisetae</name>
    <name type="common">Gut fungus</name>
    <name type="synonym">Smittium culisetae</name>
    <dbReference type="NCBI Taxonomy" id="1213189"/>
    <lineage>
        <taxon>Eukaryota</taxon>
        <taxon>Fungi</taxon>
        <taxon>Fungi incertae sedis</taxon>
        <taxon>Zoopagomycota</taxon>
        <taxon>Kickxellomycotina</taxon>
        <taxon>Harpellomycetes</taxon>
        <taxon>Harpellales</taxon>
        <taxon>Legeriomycetaceae</taxon>
        <taxon>Zancudomyces</taxon>
    </lineage>
</organism>
<gene>
    <name evidence="2" type="ORF">AX774_g6106</name>
</gene>
<keyword evidence="1" id="KW-0645">Protease</keyword>
<sequence>MKDVNVVELFQFTQNPDIDEIDKCWHELSIIEKRKLLDNKLSMSQKRSKIEEVNTNDQENFNIVFKNKATDNELQQDNIKIINKVNKTPAEKPEYSVRQDIGSVKASITLDQLIKVSPTVRAELKEVCEGDSQAIKQSRELGTLTQQPSTNCRSKVSILNQECDVVIDTGAACSVINDALATKLRLTTDTMIQEVIMTADGGLHKTTGKAWNVPVTIQNCVFPADLLIMASNKKTFVLGVDWLKKHNAVIDINKSKVMIPYQNAIISLGISTVVDEEEEVVGWAREVSLVEKKIKLDEDIEQLMMDYKNIFASSLEELTSTDLVEHTIDTGDHNPIRLRPYRVPQSMQSKVRDELATMLRKVRVCPTTHLLPRPCNYQRWHRNRPVQIRSHF</sequence>
<dbReference type="Proteomes" id="UP000188320">
    <property type="component" value="Unassembled WGS sequence"/>
</dbReference>
<evidence type="ECO:0000313" key="2">
    <source>
        <dbReference type="EMBL" id="OMH80462.1"/>
    </source>
</evidence>
<evidence type="ECO:0000313" key="3">
    <source>
        <dbReference type="Proteomes" id="UP000188320"/>
    </source>
</evidence>
<dbReference type="AlphaFoldDB" id="A0A1R1PHY0"/>
<comment type="caution">
    <text evidence="2">The sequence shown here is derived from an EMBL/GenBank/DDBJ whole genome shotgun (WGS) entry which is preliminary data.</text>
</comment>
<dbReference type="GO" id="GO:0006508">
    <property type="term" value="P:proteolysis"/>
    <property type="evidence" value="ECO:0007669"/>
    <property type="project" value="InterPro"/>
</dbReference>
<dbReference type="InterPro" id="IPR001969">
    <property type="entry name" value="Aspartic_peptidase_AS"/>
</dbReference>
<dbReference type="Pfam" id="PF08284">
    <property type="entry name" value="RVP_2"/>
    <property type="match status" value="1"/>
</dbReference>
<keyword evidence="1" id="KW-0378">Hydrolase</keyword>
<accession>A0A1R1PHY0</accession>
<dbReference type="Gene3D" id="2.40.70.10">
    <property type="entry name" value="Acid Proteases"/>
    <property type="match status" value="1"/>
</dbReference>
<name>A0A1R1PHY0_ZANCU</name>
<dbReference type="GO" id="GO:0004190">
    <property type="term" value="F:aspartic-type endopeptidase activity"/>
    <property type="evidence" value="ECO:0007669"/>
    <property type="project" value="UniProtKB-KW"/>
</dbReference>
<dbReference type="InterPro" id="IPR021109">
    <property type="entry name" value="Peptidase_aspartic_dom_sf"/>
</dbReference>
<dbReference type="EMBL" id="LSSK01001178">
    <property type="protein sequence ID" value="OMH80462.1"/>
    <property type="molecule type" value="Genomic_DNA"/>
</dbReference>
<dbReference type="OrthoDB" id="2206844at2759"/>
<keyword evidence="1" id="KW-0064">Aspartyl protease</keyword>
<evidence type="ECO:0000256" key="1">
    <source>
        <dbReference type="ARBA" id="ARBA00022750"/>
    </source>
</evidence>
<dbReference type="SUPFAM" id="SSF50630">
    <property type="entry name" value="Acid proteases"/>
    <property type="match status" value="1"/>
</dbReference>
<dbReference type="PROSITE" id="PS00141">
    <property type="entry name" value="ASP_PROTEASE"/>
    <property type="match status" value="1"/>
</dbReference>
<proteinExistence type="predicted"/>
<protein>
    <submittedName>
        <fullName evidence="2">DNA damage-inducible protein 1</fullName>
    </submittedName>
</protein>
<keyword evidence="3" id="KW-1185">Reference proteome</keyword>
<reference evidence="3" key="1">
    <citation type="submission" date="2017-01" db="EMBL/GenBank/DDBJ databases">
        <authorList>
            <person name="Wang Y."/>
            <person name="White M."/>
            <person name="Kvist S."/>
            <person name="Moncalvo J.-M."/>
        </authorList>
    </citation>
    <scope>NUCLEOTIDE SEQUENCE [LARGE SCALE GENOMIC DNA]</scope>
    <source>
        <strain evidence="3">COL-18-3</strain>
    </source>
</reference>
<dbReference type="CDD" id="cd00303">
    <property type="entry name" value="retropepsin_like"/>
    <property type="match status" value="1"/>
</dbReference>